<dbReference type="SUPFAM" id="SSF52777">
    <property type="entry name" value="CoA-dependent acyltransferases"/>
    <property type="match status" value="2"/>
</dbReference>
<organism evidence="6 7">
    <name type="scientific">Yimella lutea</name>
    <dbReference type="NCBI Taxonomy" id="587872"/>
    <lineage>
        <taxon>Bacteria</taxon>
        <taxon>Bacillati</taxon>
        <taxon>Actinomycetota</taxon>
        <taxon>Actinomycetes</taxon>
        <taxon>Micrococcales</taxon>
        <taxon>Dermacoccaceae</taxon>
        <taxon>Yimella</taxon>
    </lineage>
</organism>
<evidence type="ECO:0000259" key="5">
    <source>
        <dbReference type="PROSITE" id="PS50075"/>
    </source>
</evidence>
<dbReference type="InterPro" id="IPR001242">
    <property type="entry name" value="Condensation_dom"/>
</dbReference>
<dbReference type="Pfam" id="PF00550">
    <property type="entry name" value="PP-binding"/>
    <property type="match status" value="1"/>
</dbReference>
<feature type="region of interest" description="Disordered" evidence="4">
    <location>
        <begin position="552"/>
        <end position="579"/>
    </location>
</feature>
<accession>A0A542EGL8</accession>
<dbReference type="Gene3D" id="1.10.1200.10">
    <property type="entry name" value="ACP-like"/>
    <property type="match status" value="1"/>
</dbReference>
<evidence type="ECO:0000313" key="6">
    <source>
        <dbReference type="EMBL" id="TQJ14487.1"/>
    </source>
</evidence>
<reference evidence="6 7" key="1">
    <citation type="submission" date="2019-06" db="EMBL/GenBank/DDBJ databases">
        <title>Sequencing the genomes of 1000 actinobacteria strains.</title>
        <authorList>
            <person name="Klenk H.-P."/>
        </authorList>
    </citation>
    <scope>NUCLEOTIDE SEQUENCE [LARGE SCALE GENOMIC DNA]</scope>
    <source>
        <strain evidence="6 7">DSM 19828</strain>
    </source>
</reference>
<evidence type="ECO:0000256" key="2">
    <source>
        <dbReference type="ARBA" id="ARBA00022450"/>
    </source>
</evidence>
<dbReference type="SMART" id="SM00823">
    <property type="entry name" value="PKS_PP"/>
    <property type="match status" value="1"/>
</dbReference>
<dbReference type="PANTHER" id="PTHR45527:SF1">
    <property type="entry name" value="FATTY ACID SYNTHASE"/>
    <property type="match status" value="1"/>
</dbReference>
<dbReference type="Proteomes" id="UP000320806">
    <property type="component" value="Unassembled WGS sequence"/>
</dbReference>
<dbReference type="PROSITE" id="PS00012">
    <property type="entry name" value="PHOSPHOPANTETHEINE"/>
    <property type="match status" value="1"/>
</dbReference>
<dbReference type="Pfam" id="PF00668">
    <property type="entry name" value="Condensation"/>
    <property type="match status" value="1"/>
</dbReference>
<gene>
    <name evidence="6" type="ORF">FB459_1953</name>
</gene>
<dbReference type="InterPro" id="IPR006162">
    <property type="entry name" value="Ppantetheine_attach_site"/>
</dbReference>
<dbReference type="GO" id="GO:0008610">
    <property type="term" value="P:lipid biosynthetic process"/>
    <property type="evidence" value="ECO:0007669"/>
    <property type="project" value="UniProtKB-ARBA"/>
</dbReference>
<evidence type="ECO:0000256" key="1">
    <source>
        <dbReference type="ARBA" id="ARBA00001957"/>
    </source>
</evidence>
<protein>
    <submittedName>
        <fullName evidence="6">Phosphopantetheine binding protein</fullName>
    </submittedName>
</protein>
<dbReference type="Gene3D" id="3.30.559.30">
    <property type="entry name" value="Nonribosomal peptide synthetase, condensation domain"/>
    <property type="match status" value="1"/>
</dbReference>
<evidence type="ECO:0000256" key="4">
    <source>
        <dbReference type="SAM" id="MobiDB-lite"/>
    </source>
</evidence>
<dbReference type="AlphaFoldDB" id="A0A542EGL8"/>
<keyword evidence="2" id="KW-0596">Phosphopantetheine</keyword>
<dbReference type="PANTHER" id="PTHR45527">
    <property type="entry name" value="NONRIBOSOMAL PEPTIDE SYNTHETASE"/>
    <property type="match status" value="1"/>
</dbReference>
<feature type="domain" description="Carrier" evidence="5">
    <location>
        <begin position="580"/>
        <end position="655"/>
    </location>
</feature>
<evidence type="ECO:0000313" key="7">
    <source>
        <dbReference type="Proteomes" id="UP000320806"/>
    </source>
</evidence>
<dbReference type="GO" id="GO:0009366">
    <property type="term" value="C:enterobactin synthetase complex"/>
    <property type="evidence" value="ECO:0007669"/>
    <property type="project" value="TreeGrafter"/>
</dbReference>
<dbReference type="GO" id="GO:0031177">
    <property type="term" value="F:phosphopantetheine binding"/>
    <property type="evidence" value="ECO:0007669"/>
    <property type="project" value="InterPro"/>
</dbReference>
<sequence>MNQSSAAPIEAVRASFAQEQLWFLDQLSSGGSAYNIMLSWGLTGEVRADLLRESIAAVVARHDALRMTFHDGNGTPRVVAAEADSVHVGLPVIDLRSLDPTSRQQWLSDEVNRRQNQRFNLTVGPLFFFELIQLTEDEFFFLECFHHSILDGWSSSIVNDDLSRFYNAVVEGKQMLPQSSDPTYIDFITNQRARLTPNVLAEELSFWTERLKGLAPLQLPTERSRALAAASNDAVAQPGDTFVRAMDRTAYTAVKKSAAEGGTSTLAVIGAALSVVLSRYSTSTDIPIGIPMLGRIDAEWEGVVGMFINMTVLRSHPNPELTFAELREQVMESLFELMDHQEAPFSMVVEQVAPARAANQNPLFQVSLQVLDASSAGQTLTLTGVDVEFIPPRSDTSRFDVSLNLFDSGEDIQVSAEYSTHLFDEWRIMGLLGHLEEVIRQGATNPTMRLSSLAMVPTDEATELVAAGRGPRTSRINLDAALPDARDLPLAVVDAQGNLTPRGIPGEVVLGLSPWTDEVADQIATTGSVTCVPTRPTGLHAVWGRDMDLQPVTSGEPPHTAAVARTGPSEPESGIDSRAPRDSAVQEDVAQAFTDVLEVTHLGPDDNFFDAGGSSLRAMRVISRVNKKLGIKLSVRTMYADPTIRAVAAAATEALNASDRTASSVQ</sequence>
<dbReference type="SUPFAM" id="SSF47336">
    <property type="entry name" value="ACP-like"/>
    <property type="match status" value="1"/>
</dbReference>
<dbReference type="InterPro" id="IPR020806">
    <property type="entry name" value="PKS_PP-bd"/>
</dbReference>
<dbReference type="InterPro" id="IPR036736">
    <property type="entry name" value="ACP-like_sf"/>
</dbReference>
<proteinExistence type="predicted"/>
<keyword evidence="3" id="KW-0597">Phosphoprotein</keyword>
<dbReference type="CDD" id="cd19531">
    <property type="entry name" value="LCL_NRPS-like"/>
    <property type="match status" value="1"/>
</dbReference>
<dbReference type="RefSeq" id="WP_344911974.1">
    <property type="nucleotide sequence ID" value="NZ_BAABCI010000029.1"/>
</dbReference>
<dbReference type="Gene3D" id="3.30.559.10">
    <property type="entry name" value="Chloramphenicol acetyltransferase-like domain"/>
    <property type="match status" value="1"/>
</dbReference>
<comment type="cofactor">
    <cofactor evidence="1">
        <name>pantetheine 4'-phosphate</name>
        <dbReference type="ChEBI" id="CHEBI:47942"/>
    </cofactor>
</comment>
<dbReference type="EMBL" id="VFMO01000001">
    <property type="protein sequence ID" value="TQJ14487.1"/>
    <property type="molecule type" value="Genomic_DNA"/>
</dbReference>
<dbReference type="InterPro" id="IPR009081">
    <property type="entry name" value="PP-bd_ACP"/>
</dbReference>
<dbReference type="GO" id="GO:0005829">
    <property type="term" value="C:cytosol"/>
    <property type="evidence" value="ECO:0007669"/>
    <property type="project" value="TreeGrafter"/>
</dbReference>
<keyword evidence="7" id="KW-1185">Reference proteome</keyword>
<name>A0A542EGL8_9MICO</name>
<dbReference type="GO" id="GO:0047527">
    <property type="term" value="F:2,3-dihydroxybenzoate-serine ligase activity"/>
    <property type="evidence" value="ECO:0007669"/>
    <property type="project" value="TreeGrafter"/>
</dbReference>
<comment type="caution">
    <text evidence="6">The sequence shown here is derived from an EMBL/GenBank/DDBJ whole genome shotgun (WGS) entry which is preliminary data.</text>
</comment>
<dbReference type="InterPro" id="IPR023213">
    <property type="entry name" value="CAT-like_dom_sf"/>
</dbReference>
<dbReference type="GO" id="GO:0009239">
    <property type="term" value="P:enterobactin biosynthetic process"/>
    <property type="evidence" value="ECO:0007669"/>
    <property type="project" value="TreeGrafter"/>
</dbReference>
<evidence type="ECO:0000256" key="3">
    <source>
        <dbReference type="ARBA" id="ARBA00022553"/>
    </source>
</evidence>
<dbReference type="GO" id="GO:0043041">
    <property type="term" value="P:amino acid activation for nonribosomal peptide biosynthetic process"/>
    <property type="evidence" value="ECO:0007669"/>
    <property type="project" value="TreeGrafter"/>
</dbReference>
<dbReference type="PROSITE" id="PS50075">
    <property type="entry name" value="CARRIER"/>
    <property type="match status" value="1"/>
</dbReference>